<dbReference type="InterPro" id="IPR011701">
    <property type="entry name" value="MFS"/>
</dbReference>
<feature type="transmembrane region" description="Helical" evidence="1">
    <location>
        <begin position="89"/>
        <end position="106"/>
    </location>
</feature>
<dbReference type="InterPro" id="IPR036259">
    <property type="entry name" value="MFS_trans_sf"/>
</dbReference>
<dbReference type="Proteomes" id="UP001550628">
    <property type="component" value="Unassembled WGS sequence"/>
</dbReference>
<feature type="transmembrane region" description="Helical" evidence="1">
    <location>
        <begin position="19"/>
        <end position="38"/>
    </location>
</feature>
<proteinExistence type="predicted"/>
<accession>A0ABV2WTU6</accession>
<feature type="transmembrane region" description="Helical" evidence="1">
    <location>
        <begin position="314"/>
        <end position="336"/>
    </location>
</feature>
<feature type="transmembrane region" description="Helical" evidence="1">
    <location>
        <begin position="288"/>
        <end position="308"/>
    </location>
</feature>
<dbReference type="SUPFAM" id="SSF103473">
    <property type="entry name" value="MFS general substrate transporter"/>
    <property type="match status" value="1"/>
</dbReference>
<feature type="transmembrane region" description="Helical" evidence="1">
    <location>
        <begin position="220"/>
        <end position="242"/>
    </location>
</feature>
<keyword evidence="3" id="KW-1185">Reference proteome</keyword>
<keyword evidence="1" id="KW-0472">Membrane</keyword>
<sequence>MTGAPALGKDTVSGTSGRAWLLGAAALVLAGFALRPPITGFGAALEFVPAATGIDSAVLGWIVTMPLWCYAVGGLLTPRLAAAWDPAHAFAAALAIMAAGQIVRVAGGPGLLIAGTTVTALATAVVATLLPVLAGRSGHGATRMTALYAPAIGIGSAAGAFLTTPVSAAGSWRWGLVLWAPVCAIALVLWLGALRRAPAPAASAVPPPSLRRILLPRDRLSWSLIVLFAAWATTAFGVMNLLPSFYREAGTDPTTAGLLLGIAAAAGLPAAALFPGWVRRAPAGPRRALPLVVATLTPAVGLLGLYRYPQAVPWLWAAMIGIGLGTLSLILSLVSVRAPDQGAVTVLSATTHGIGYALAGAGVATQSALHMWSGSWGPVLWLLAGLCLVQLLAGTAVPQPPRRPDPGVHAAVSGP</sequence>
<dbReference type="EMBL" id="JBEYBF010000014">
    <property type="protein sequence ID" value="MEU1954315.1"/>
    <property type="molecule type" value="Genomic_DNA"/>
</dbReference>
<feature type="transmembrane region" description="Helical" evidence="1">
    <location>
        <begin position="146"/>
        <end position="168"/>
    </location>
</feature>
<feature type="transmembrane region" description="Helical" evidence="1">
    <location>
        <begin position="174"/>
        <end position="194"/>
    </location>
</feature>
<dbReference type="Pfam" id="PF07690">
    <property type="entry name" value="MFS_1"/>
    <property type="match status" value="1"/>
</dbReference>
<evidence type="ECO:0000313" key="2">
    <source>
        <dbReference type="EMBL" id="MEU1954315.1"/>
    </source>
</evidence>
<keyword evidence="1" id="KW-0812">Transmembrane</keyword>
<comment type="caution">
    <text evidence="2">The sequence shown here is derived from an EMBL/GenBank/DDBJ whole genome shotgun (WGS) entry which is preliminary data.</text>
</comment>
<evidence type="ECO:0000313" key="3">
    <source>
        <dbReference type="Proteomes" id="UP001550628"/>
    </source>
</evidence>
<feature type="transmembrane region" description="Helical" evidence="1">
    <location>
        <begin position="343"/>
        <end position="364"/>
    </location>
</feature>
<gene>
    <name evidence="2" type="ORF">ABZ510_20920</name>
</gene>
<feature type="transmembrane region" description="Helical" evidence="1">
    <location>
        <begin position="376"/>
        <end position="397"/>
    </location>
</feature>
<dbReference type="PANTHER" id="PTHR23523:SF2">
    <property type="entry name" value="2-NITROIMIDAZOLE TRANSPORTER"/>
    <property type="match status" value="1"/>
</dbReference>
<organism evidence="2 3">
    <name type="scientific">Nocardia rhamnosiphila</name>
    <dbReference type="NCBI Taxonomy" id="426716"/>
    <lineage>
        <taxon>Bacteria</taxon>
        <taxon>Bacillati</taxon>
        <taxon>Actinomycetota</taxon>
        <taxon>Actinomycetes</taxon>
        <taxon>Mycobacteriales</taxon>
        <taxon>Nocardiaceae</taxon>
        <taxon>Nocardia</taxon>
    </lineage>
</organism>
<dbReference type="InterPro" id="IPR052524">
    <property type="entry name" value="MFS_Cyanate_Porter"/>
</dbReference>
<feature type="transmembrane region" description="Helical" evidence="1">
    <location>
        <begin position="112"/>
        <end position="134"/>
    </location>
</feature>
<dbReference type="Gene3D" id="1.20.1250.20">
    <property type="entry name" value="MFS general substrate transporter like domains"/>
    <property type="match status" value="2"/>
</dbReference>
<dbReference type="RefSeq" id="WP_356956029.1">
    <property type="nucleotide sequence ID" value="NZ_JBEYBD010000005.1"/>
</dbReference>
<reference evidence="2 3" key="1">
    <citation type="submission" date="2024-06" db="EMBL/GenBank/DDBJ databases">
        <title>The Natural Products Discovery Center: Release of the First 8490 Sequenced Strains for Exploring Actinobacteria Biosynthetic Diversity.</title>
        <authorList>
            <person name="Kalkreuter E."/>
            <person name="Kautsar S.A."/>
            <person name="Yang D."/>
            <person name="Bader C.D."/>
            <person name="Teijaro C.N."/>
            <person name="Fluegel L."/>
            <person name="Davis C.M."/>
            <person name="Simpson J.R."/>
            <person name="Lauterbach L."/>
            <person name="Steele A.D."/>
            <person name="Gui C."/>
            <person name="Meng S."/>
            <person name="Li G."/>
            <person name="Viehrig K."/>
            <person name="Ye F."/>
            <person name="Su P."/>
            <person name="Kiefer A.F."/>
            <person name="Nichols A."/>
            <person name="Cepeda A.J."/>
            <person name="Yan W."/>
            <person name="Fan B."/>
            <person name="Jiang Y."/>
            <person name="Adhikari A."/>
            <person name="Zheng C.-J."/>
            <person name="Schuster L."/>
            <person name="Cowan T.M."/>
            <person name="Smanski M.J."/>
            <person name="Chevrette M.G."/>
            <person name="De Carvalho L.P.S."/>
            <person name="Shen B."/>
        </authorList>
    </citation>
    <scope>NUCLEOTIDE SEQUENCE [LARGE SCALE GENOMIC DNA]</scope>
    <source>
        <strain evidence="2 3">NPDC019708</strain>
    </source>
</reference>
<dbReference type="PANTHER" id="PTHR23523">
    <property type="match status" value="1"/>
</dbReference>
<evidence type="ECO:0000256" key="1">
    <source>
        <dbReference type="SAM" id="Phobius"/>
    </source>
</evidence>
<feature type="transmembrane region" description="Helical" evidence="1">
    <location>
        <begin position="254"/>
        <end position="276"/>
    </location>
</feature>
<name>A0ABV2WTU6_9NOCA</name>
<keyword evidence="1" id="KW-1133">Transmembrane helix</keyword>
<feature type="transmembrane region" description="Helical" evidence="1">
    <location>
        <begin position="58"/>
        <end position="77"/>
    </location>
</feature>
<protein>
    <submittedName>
        <fullName evidence="2">MFS transporter</fullName>
    </submittedName>
</protein>